<evidence type="ECO:0000256" key="7">
    <source>
        <dbReference type="SAM" id="Phobius"/>
    </source>
</evidence>
<proteinExistence type="inferred from homology"/>
<evidence type="ECO:0000256" key="4">
    <source>
        <dbReference type="ARBA" id="ARBA00022833"/>
    </source>
</evidence>
<dbReference type="GO" id="GO:0004222">
    <property type="term" value="F:metalloendopeptidase activity"/>
    <property type="evidence" value="ECO:0007669"/>
    <property type="project" value="InterPro"/>
</dbReference>
<feature type="transmembrane region" description="Helical" evidence="7">
    <location>
        <begin position="135"/>
        <end position="158"/>
    </location>
</feature>
<keyword evidence="1 6" id="KW-0645">Protease</keyword>
<keyword evidence="7" id="KW-1133">Transmembrane helix</keyword>
<evidence type="ECO:0000256" key="6">
    <source>
        <dbReference type="RuleBase" id="RU003983"/>
    </source>
</evidence>
<evidence type="ECO:0000256" key="1">
    <source>
        <dbReference type="ARBA" id="ARBA00022670"/>
    </source>
</evidence>
<keyword evidence="3 6" id="KW-0378">Hydrolase</keyword>
<gene>
    <name evidence="9" type="ORF">NAPIS_ORF02202</name>
</gene>
<feature type="transmembrane region" description="Helical" evidence="7">
    <location>
        <begin position="178"/>
        <end position="196"/>
    </location>
</feature>
<protein>
    <submittedName>
        <fullName evidence="9">M48 family protein</fullName>
    </submittedName>
</protein>
<feature type="transmembrane region" description="Helical" evidence="7">
    <location>
        <begin position="6"/>
        <end position="27"/>
    </location>
</feature>
<sequence>MIFPFFDIIALVIVPFLMYKVLDYFYIKFKYYKIFIYAALVGIVKTIISLLLFNNVKVKKLKKNVLPQEIIEYFKIRNYKLNVLHLDLPKLNVGVASIFDIVTIVIFGNTLEIMSTNELTSILYHEIGHIENKSILFRMLVNKSISVILYIIEFMLIYYNRKLISPVEKQSHNYIKMYVLMNITLCPLLTSLNMYFSCLDELESDKFSVHKIDRRYLISALIKLTLENERFYGNSWLYDLMYFDHPSLDRRINYIKNIK</sequence>
<dbReference type="HOGENOM" id="CLU_1170932_0_0_1"/>
<evidence type="ECO:0000256" key="5">
    <source>
        <dbReference type="ARBA" id="ARBA00023049"/>
    </source>
</evidence>
<dbReference type="AlphaFoldDB" id="T0KXZ6"/>
<dbReference type="PANTHER" id="PTHR10120">
    <property type="entry name" value="CAAX PRENYL PROTEASE 1"/>
    <property type="match status" value="1"/>
</dbReference>
<name>T0KXZ6_9MICR</name>
<evidence type="ECO:0000256" key="3">
    <source>
        <dbReference type="ARBA" id="ARBA00022801"/>
    </source>
</evidence>
<dbReference type="GO" id="GO:0046872">
    <property type="term" value="F:metal ion binding"/>
    <property type="evidence" value="ECO:0007669"/>
    <property type="project" value="UniProtKB-KW"/>
</dbReference>
<evidence type="ECO:0000259" key="8">
    <source>
        <dbReference type="Pfam" id="PF01435"/>
    </source>
</evidence>
<dbReference type="VEuPathDB" id="MicrosporidiaDB:NAPIS_ORF02202"/>
<evidence type="ECO:0000256" key="2">
    <source>
        <dbReference type="ARBA" id="ARBA00022723"/>
    </source>
</evidence>
<dbReference type="Gene3D" id="3.30.2010.10">
    <property type="entry name" value="Metalloproteases ('zincins'), catalytic domain"/>
    <property type="match status" value="1"/>
</dbReference>
<dbReference type="Pfam" id="PF01435">
    <property type="entry name" value="Peptidase_M48"/>
    <property type="match status" value="1"/>
</dbReference>
<keyword evidence="7" id="KW-0812">Transmembrane</keyword>
<dbReference type="GO" id="GO:0006508">
    <property type="term" value="P:proteolysis"/>
    <property type="evidence" value="ECO:0007669"/>
    <property type="project" value="UniProtKB-KW"/>
</dbReference>
<feature type="transmembrane region" description="Helical" evidence="7">
    <location>
        <begin position="34"/>
        <end position="53"/>
    </location>
</feature>
<keyword evidence="2" id="KW-0479">Metal-binding</keyword>
<comment type="similarity">
    <text evidence="6">Belongs to the peptidase M48 family.</text>
</comment>
<reference evidence="9 10" key="1">
    <citation type="journal article" date="2013" name="BMC Genomics">
        <title>Genome sequencing and comparative genomics of honey bee microsporidia, Nosema apis reveal novel insights into host-parasite interactions.</title>
        <authorList>
            <person name="Chen Yp."/>
            <person name="Pettis J.S."/>
            <person name="Zhao Y."/>
            <person name="Liu X."/>
            <person name="Tallon L.J."/>
            <person name="Sadzewicz L.D."/>
            <person name="Li R."/>
            <person name="Zheng H."/>
            <person name="Huang S."/>
            <person name="Zhang X."/>
            <person name="Hamilton M.C."/>
            <person name="Pernal S.F."/>
            <person name="Melathopoulos A.P."/>
            <person name="Yan X."/>
            <person name="Evans J.D."/>
        </authorList>
    </citation>
    <scope>NUCLEOTIDE SEQUENCE [LARGE SCALE GENOMIC DNA]</scope>
    <source>
        <strain evidence="9 10">BRL 01</strain>
    </source>
</reference>
<feature type="domain" description="Peptidase M48" evidence="8">
    <location>
        <begin position="103"/>
        <end position="258"/>
    </location>
</feature>
<keyword evidence="4 6" id="KW-0862">Zinc</keyword>
<evidence type="ECO:0000313" key="10">
    <source>
        <dbReference type="Proteomes" id="UP000053780"/>
    </source>
</evidence>
<accession>T0KXZ6</accession>
<dbReference type="EMBL" id="KE647313">
    <property type="protein sequence ID" value="EQB60252.1"/>
    <property type="molecule type" value="Genomic_DNA"/>
</dbReference>
<keyword evidence="10" id="KW-1185">Reference proteome</keyword>
<feature type="transmembrane region" description="Helical" evidence="7">
    <location>
        <begin position="91"/>
        <end position="114"/>
    </location>
</feature>
<organism evidence="9 10">
    <name type="scientific">Vairimorpha apis BRL 01</name>
    <dbReference type="NCBI Taxonomy" id="1037528"/>
    <lineage>
        <taxon>Eukaryota</taxon>
        <taxon>Fungi</taxon>
        <taxon>Fungi incertae sedis</taxon>
        <taxon>Microsporidia</taxon>
        <taxon>Nosematidae</taxon>
        <taxon>Vairimorpha</taxon>
    </lineage>
</organism>
<keyword evidence="5 6" id="KW-0482">Metalloprotease</keyword>
<evidence type="ECO:0000313" key="9">
    <source>
        <dbReference type="EMBL" id="EQB60252.1"/>
    </source>
</evidence>
<comment type="cofactor">
    <cofactor evidence="6">
        <name>Zn(2+)</name>
        <dbReference type="ChEBI" id="CHEBI:29105"/>
    </cofactor>
    <text evidence="6">Binds 1 zinc ion per subunit.</text>
</comment>
<dbReference type="Proteomes" id="UP000053780">
    <property type="component" value="Unassembled WGS sequence"/>
</dbReference>
<keyword evidence="7" id="KW-0472">Membrane</keyword>
<dbReference type="OrthoDB" id="360839at2759"/>
<dbReference type="InterPro" id="IPR001915">
    <property type="entry name" value="Peptidase_M48"/>
</dbReference>